<dbReference type="EMBL" id="CAHR02000286">
    <property type="protein sequence ID" value="CCG84677.1"/>
    <property type="molecule type" value="Genomic_DNA"/>
</dbReference>
<reference evidence="1 2" key="1">
    <citation type="journal article" date="2013" name="MBio">
        <title>Genome sequencing of the plant pathogen Taphrina deformans, the causal agent of peach leaf curl.</title>
        <authorList>
            <person name="Cisse O.H."/>
            <person name="Almeida J.M.G.C.F."/>
            <person name="Fonseca A."/>
            <person name="Kumar A.A."/>
            <person name="Salojaervi J."/>
            <person name="Overmyer K."/>
            <person name="Hauser P.M."/>
            <person name="Pagni M."/>
        </authorList>
    </citation>
    <scope>NUCLEOTIDE SEQUENCE [LARGE SCALE GENOMIC DNA]</scope>
    <source>
        <strain evidence="2">PYCC 5710 / ATCC 11124 / CBS 356.35 / IMI 108563 / JCM 9778 / NBRC 8474</strain>
    </source>
</reference>
<gene>
    <name evidence="1" type="ORF">TAPDE_005181</name>
</gene>
<evidence type="ECO:0000313" key="1">
    <source>
        <dbReference type="EMBL" id="CCG84677.1"/>
    </source>
</evidence>
<keyword evidence="2" id="KW-1185">Reference proteome</keyword>
<organism evidence="1 2">
    <name type="scientific">Taphrina deformans (strain PYCC 5710 / ATCC 11124 / CBS 356.35 / IMI 108563 / JCM 9778 / NBRC 8474)</name>
    <name type="common">Peach leaf curl fungus</name>
    <name type="synonym">Lalaria deformans</name>
    <dbReference type="NCBI Taxonomy" id="1097556"/>
    <lineage>
        <taxon>Eukaryota</taxon>
        <taxon>Fungi</taxon>
        <taxon>Dikarya</taxon>
        <taxon>Ascomycota</taxon>
        <taxon>Taphrinomycotina</taxon>
        <taxon>Taphrinomycetes</taxon>
        <taxon>Taphrinales</taxon>
        <taxon>Taphrinaceae</taxon>
        <taxon>Taphrina</taxon>
    </lineage>
</organism>
<accession>R4XGB9</accession>
<dbReference type="AlphaFoldDB" id="R4XGB9"/>
<dbReference type="Proteomes" id="UP000013776">
    <property type="component" value="Unassembled WGS sequence"/>
</dbReference>
<evidence type="ECO:0008006" key="3">
    <source>
        <dbReference type="Google" id="ProtNLM"/>
    </source>
</evidence>
<name>R4XGB9_TAPDE</name>
<dbReference type="Gene3D" id="3.30.420.10">
    <property type="entry name" value="Ribonuclease H-like superfamily/Ribonuclease H"/>
    <property type="match status" value="1"/>
</dbReference>
<comment type="caution">
    <text evidence="1">The sequence shown here is derived from an EMBL/GenBank/DDBJ whole genome shotgun (WGS) entry which is preliminary data.</text>
</comment>
<evidence type="ECO:0000313" key="2">
    <source>
        <dbReference type="Proteomes" id="UP000013776"/>
    </source>
</evidence>
<dbReference type="VEuPathDB" id="FungiDB:TAPDE_005181"/>
<dbReference type="GO" id="GO:0003676">
    <property type="term" value="F:nucleic acid binding"/>
    <property type="evidence" value="ECO:0007669"/>
    <property type="project" value="InterPro"/>
</dbReference>
<sequence length="220" mass="24967">MIEKSTNSRNLDARDGWVFEDGTLKGELYWKWLLQVVGELDLMGVNVRFEHIKAHTEGTDERAILNDRVDNLAKAAHEYPVPIAPFPSFMSDVSVIDATGYATDGSTYQHCSMNKLPEIYERTFMTKHKTTRGFTTKVLHEIKIGVYETRARRFDIFRHAMVETDVASHGLSPLCDCGQYESVHHIFAVCELYNGLKHETEKAVMDVVNQNKAISRGIAT</sequence>
<protein>
    <recommendedName>
        <fullName evidence="3">RNase H type-1 domain-containing protein</fullName>
    </recommendedName>
</protein>
<dbReference type="InterPro" id="IPR036397">
    <property type="entry name" value="RNaseH_sf"/>
</dbReference>
<proteinExistence type="predicted"/>